<evidence type="ECO:0000313" key="3">
    <source>
        <dbReference type="EMBL" id="KAJ9705997.1"/>
    </source>
</evidence>
<proteinExistence type="predicted"/>
<evidence type="ECO:0000256" key="1">
    <source>
        <dbReference type="SAM" id="MobiDB-lite"/>
    </source>
</evidence>
<dbReference type="Proteomes" id="UP001168098">
    <property type="component" value="Unassembled WGS sequence"/>
</dbReference>
<keyword evidence="2" id="KW-0472">Membrane</keyword>
<organism evidence="3 4">
    <name type="scientific">Vitis rotundifolia</name>
    <name type="common">Muscadine grape</name>
    <dbReference type="NCBI Taxonomy" id="103349"/>
    <lineage>
        <taxon>Eukaryota</taxon>
        <taxon>Viridiplantae</taxon>
        <taxon>Streptophyta</taxon>
        <taxon>Embryophyta</taxon>
        <taxon>Tracheophyta</taxon>
        <taxon>Spermatophyta</taxon>
        <taxon>Magnoliopsida</taxon>
        <taxon>eudicotyledons</taxon>
        <taxon>Gunneridae</taxon>
        <taxon>Pentapetalae</taxon>
        <taxon>rosids</taxon>
        <taxon>Vitales</taxon>
        <taxon>Vitaceae</taxon>
        <taxon>Viteae</taxon>
        <taxon>Vitis</taxon>
    </lineage>
</organism>
<dbReference type="EMBL" id="JARBHA010000002">
    <property type="protein sequence ID" value="KAJ9705997.1"/>
    <property type="molecule type" value="Genomic_DNA"/>
</dbReference>
<protein>
    <submittedName>
        <fullName evidence="3">Uncharacterized protein</fullName>
    </submittedName>
</protein>
<gene>
    <name evidence="3" type="ORF">PVL29_001526</name>
</gene>
<dbReference type="AlphaFoldDB" id="A0AA39E5U9"/>
<feature type="region of interest" description="Disordered" evidence="1">
    <location>
        <begin position="43"/>
        <end position="83"/>
    </location>
</feature>
<sequence length="139" mass="15868">MIKPEPDRDSLPAIDKRELTYLVTQLLLVVTVEEEVRLEMKTGSTTQACVNRPNMGCHESQPRKKEDISSELRSRRSSDRGDDDFLVPSYDHHIIYASALSLSLFSLFFSKWVNATSYKYSQNRLPGNQIPSIISYPSN</sequence>
<comment type="caution">
    <text evidence="3">The sequence shown here is derived from an EMBL/GenBank/DDBJ whole genome shotgun (WGS) entry which is preliminary data.</text>
</comment>
<reference evidence="3 4" key="1">
    <citation type="journal article" date="2023" name="BMC Biotechnol.">
        <title>Vitis rotundifolia cv Carlos genome sequencing.</title>
        <authorList>
            <person name="Huff M."/>
            <person name="Hulse-Kemp A."/>
            <person name="Scheffler B."/>
            <person name="Youngblood R."/>
            <person name="Simpson S."/>
            <person name="Babiker E."/>
            <person name="Staton M."/>
        </authorList>
    </citation>
    <scope>NUCLEOTIDE SEQUENCE [LARGE SCALE GENOMIC DNA]</scope>
    <source>
        <tissue evidence="3">Leaf</tissue>
    </source>
</reference>
<name>A0AA39E5U9_VITRO</name>
<keyword evidence="2" id="KW-1133">Transmembrane helix</keyword>
<feature type="compositionally biased region" description="Basic and acidic residues" evidence="1">
    <location>
        <begin position="60"/>
        <end position="80"/>
    </location>
</feature>
<feature type="transmembrane region" description="Helical" evidence="2">
    <location>
        <begin position="94"/>
        <end position="114"/>
    </location>
</feature>
<keyword evidence="4" id="KW-1185">Reference proteome</keyword>
<evidence type="ECO:0000313" key="4">
    <source>
        <dbReference type="Proteomes" id="UP001168098"/>
    </source>
</evidence>
<evidence type="ECO:0000256" key="2">
    <source>
        <dbReference type="SAM" id="Phobius"/>
    </source>
</evidence>
<accession>A0AA39E5U9</accession>
<keyword evidence="2" id="KW-0812">Transmembrane</keyword>